<accession>A0A654ZNQ9</accession>
<organism evidence="1 4">
    <name type="scientific">Mycobacterium tuberculosis</name>
    <dbReference type="NCBI Taxonomy" id="1773"/>
    <lineage>
        <taxon>Bacteria</taxon>
        <taxon>Bacillati</taxon>
        <taxon>Actinomycetota</taxon>
        <taxon>Actinomycetes</taxon>
        <taxon>Mycobacteriales</taxon>
        <taxon>Mycobacteriaceae</taxon>
        <taxon>Mycobacterium</taxon>
        <taxon>Mycobacterium tuberculosis complex</taxon>
    </lineage>
</organism>
<dbReference type="EMBL" id="CNFT01000122">
    <property type="protein sequence ID" value="CKR15025.1"/>
    <property type="molecule type" value="Genomic_DNA"/>
</dbReference>
<evidence type="ECO:0000313" key="4">
    <source>
        <dbReference type="Proteomes" id="UP000050164"/>
    </source>
</evidence>
<evidence type="ECO:0000313" key="2">
    <source>
        <dbReference type="EMBL" id="CKT23934.1"/>
    </source>
</evidence>
<name>A0A654ZNQ9_MYCTX</name>
<dbReference type="Proteomes" id="UP000049023">
    <property type="component" value="Unassembled WGS sequence"/>
</dbReference>
<dbReference type="Proteomes" id="UP000050164">
    <property type="component" value="Unassembled WGS sequence"/>
</dbReference>
<evidence type="ECO:0000313" key="1">
    <source>
        <dbReference type="EMBL" id="CKR15025.1"/>
    </source>
</evidence>
<gene>
    <name evidence="1" type="ORF">ERS027659_00804</name>
    <name evidence="2" type="ORF">ERS027661_04100</name>
</gene>
<dbReference type="EMBL" id="CNFU01001260">
    <property type="protein sequence ID" value="CKT23934.1"/>
    <property type="molecule type" value="Genomic_DNA"/>
</dbReference>
<dbReference type="EC" id="1.-.-.-" evidence="1"/>
<sequence>MTDVIVGFRVPYTMGPDTEPLQTKIRNLEMFAENVIAKV</sequence>
<proteinExistence type="predicted"/>
<protein>
    <submittedName>
        <fullName evidence="1">Oxidoreductase</fullName>
        <ecNumber evidence="1">1.-.-.-</ecNumber>
    </submittedName>
</protein>
<dbReference type="AlphaFoldDB" id="A0A654ZNQ9"/>
<reference evidence="3 4" key="1">
    <citation type="submission" date="2015-03" db="EMBL/GenBank/DDBJ databases">
        <authorList>
            <consortium name="Pathogen Informatics"/>
        </authorList>
    </citation>
    <scope>NUCLEOTIDE SEQUENCE [LARGE SCALE GENOMIC DNA]</scope>
    <source>
        <strain evidence="1 4">Bir 185</strain>
        <strain evidence="2 3">Bir 187</strain>
    </source>
</reference>
<dbReference type="GO" id="GO:0016491">
    <property type="term" value="F:oxidoreductase activity"/>
    <property type="evidence" value="ECO:0007669"/>
    <property type="project" value="UniProtKB-KW"/>
</dbReference>
<keyword evidence="1" id="KW-0560">Oxidoreductase</keyword>
<evidence type="ECO:0000313" key="3">
    <source>
        <dbReference type="Proteomes" id="UP000049023"/>
    </source>
</evidence>